<organism evidence="4 5">
    <name type="scientific">Kribbella caucasensis</name>
    <dbReference type="NCBI Taxonomy" id="2512215"/>
    <lineage>
        <taxon>Bacteria</taxon>
        <taxon>Bacillati</taxon>
        <taxon>Actinomycetota</taxon>
        <taxon>Actinomycetes</taxon>
        <taxon>Propionibacteriales</taxon>
        <taxon>Kribbellaceae</taxon>
        <taxon>Kribbella</taxon>
    </lineage>
</organism>
<dbReference type="InterPro" id="IPR000182">
    <property type="entry name" value="GNAT_dom"/>
</dbReference>
<evidence type="ECO:0000313" key="4">
    <source>
        <dbReference type="EMBL" id="TDO45711.1"/>
    </source>
</evidence>
<dbReference type="Pfam" id="PF00583">
    <property type="entry name" value="Acetyltransf_1"/>
    <property type="match status" value="1"/>
</dbReference>
<name>A0A4R6KAL8_9ACTN</name>
<comment type="caution">
    <text evidence="4">The sequence shown here is derived from an EMBL/GenBank/DDBJ whole genome shotgun (WGS) entry which is preliminary data.</text>
</comment>
<reference evidence="4 5" key="1">
    <citation type="submission" date="2019-03" db="EMBL/GenBank/DDBJ databases">
        <title>Genomic Encyclopedia of Type Strains, Phase III (KMG-III): the genomes of soil and plant-associated and newly described type strains.</title>
        <authorList>
            <person name="Whitman W."/>
        </authorList>
    </citation>
    <scope>NUCLEOTIDE SEQUENCE [LARGE SCALE GENOMIC DNA]</scope>
    <source>
        <strain evidence="4 5">VKM Ac-2527</strain>
    </source>
</reference>
<dbReference type="PANTHER" id="PTHR10545">
    <property type="entry name" value="DIAMINE N-ACETYLTRANSFERASE"/>
    <property type="match status" value="1"/>
</dbReference>
<dbReference type="GO" id="GO:0008080">
    <property type="term" value="F:N-acetyltransferase activity"/>
    <property type="evidence" value="ECO:0007669"/>
    <property type="project" value="TreeGrafter"/>
</dbReference>
<dbReference type="InterPro" id="IPR016181">
    <property type="entry name" value="Acyl_CoA_acyltransferase"/>
</dbReference>
<evidence type="ECO:0000313" key="5">
    <source>
        <dbReference type="Proteomes" id="UP000295388"/>
    </source>
</evidence>
<keyword evidence="1 4" id="KW-0808">Transferase</keyword>
<dbReference type="Gene3D" id="3.40.630.30">
    <property type="match status" value="1"/>
</dbReference>
<dbReference type="Proteomes" id="UP000295388">
    <property type="component" value="Unassembled WGS sequence"/>
</dbReference>
<dbReference type="PANTHER" id="PTHR10545:SF29">
    <property type="entry name" value="GH14572P-RELATED"/>
    <property type="match status" value="1"/>
</dbReference>
<gene>
    <name evidence="4" type="ORF">EV643_11235</name>
</gene>
<dbReference type="EMBL" id="SNWQ01000012">
    <property type="protein sequence ID" value="TDO45711.1"/>
    <property type="molecule type" value="Genomic_DNA"/>
</dbReference>
<dbReference type="SUPFAM" id="SSF55729">
    <property type="entry name" value="Acyl-CoA N-acyltransferases (Nat)"/>
    <property type="match status" value="1"/>
</dbReference>
<keyword evidence="2" id="KW-0012">Acyltransferase</keyword>
<dbReference type="PROSITE" id="PS51186">
    <property type="entry name" value="GNAT"/>
    <property type="match status" value="1"/>
</dbReference>
<dbReference type="RefSeq" id="WP_133802349.1">
    <property type="nucleotide sequence ID" value="NZ_SNWQ01000012.1"/>
</dbReference>
<feature type="domain" description="N-acetyltransferase" evidence="3">
    <location>
        <begin position="6"/>
        <end position="158"/>
    </location>
</feature>
<evidence type="ECO:0000259" key="3">
    <source>
        <dbReference type="PROSITE" id="PS51186"/>
    </source>
</evidence>
<dbReference type="InterPro" id="IPR051016">
    <property type="entry name" value="Diverse_Substrate_AcTransf"/>
</dbReference>
<evidence type="ECO:0000256" key="2">
    <source>
        <dbReference type="ARBA" id="ARBA00023315"/>
    </source>
</evidence>
<protein>
    <submittedName>
        <fullName evidence="4">Acetyltransferase (GNAT) family protein</fullName>
    </submittedName>
</protein>
<keyword evidence="5" id="KW-1185">Reference proteome</keyword>
<sequence length="158" mass="17598">MTAQSIGIRRAGPADAALLVTMIRELADYQDEGQYVTIPEDKWRELLTNEDVIVLIAESGEQAAGYVSAYRRPHFWTGGDILALDDLYVREQFRDGGVGRTLMLELARLALPQQLTITWGMRPENVAGQRFYARLGAKLKPKVVAAWDPATYSNSLAD</sequence>
<evidence type="ECO:0000256" key="1">
    <source>
        <dbReference type="ARBA" id="ARBA00022679"/>
    </source>
</evidence>
<dbReference type="AlphaFoldDB" id="A0A4R6KAL8"/>
<dbReference type="CDD" id="cd04301">
    <property type="entry name" value="NAT_SF"/>
    <property type="match status" value="1"/>
</dbReference>
<accession>A0A4R6KAL8</accession>
<proteinExistence type="predicted"/>
<dbReference type="OrthoDB" id="9805924at2"/>